<keyword evidence="2" id="KW-1185">Reference proteome</keyword>
<comment type="caution">
    <text evidence="1">The sequence shown here is derived from an EMBL/GenBank/DDBJ whole genome shotgun (WGS) entry which is preliminary data.</text>
</comment>
<evidence type="ECO:0000313" key="1">
    <source>
        <dbReference type="EMBL" id="NEZ57395.1"/>
    </source>
</evidence>
<organism evidence="1 2">
    <name type="scientific">Adonisia turfae CCMR0081</name>
    <dbReference type="NCBI Taxonomy" id="2292702"/>
    <lineage>
        <taxon>Bacteria</taxon>
        <taxon>Bacillati</taxon>
        <taxon>Cyanobacteriota</taxon>
        <taxon>Adonisia</taxon>
        <taxon>Adonisia turfae</taxon>
    </lineage>
</organism>
<proteinExistence type="predicted"/>
<dbReference type="AlphaFoldDB" id="A0A6M0RMB8"/>
<reference evidence="1 2" key="1">
    <citation type="journal article" date="2020" name="Microb. Ecol.">
        <title>Ecogenomics of the Marine Benthic Filamentous Cyanobacterium Adonisia.</title>
        <authorList>
            <person name="Walter J.M."/>
            <person name="Coutinho F.H."/>
            <person name="Leomil L."/>
            <person name="Hargreaves P.I."/>
            <person name="Campeao M.E."/>
            <person name="Vieira V.V."/>
            <person name="Silva B.S."/>
            <person name="Fistarol G.O."/>
            <person name="Salomon P.S."/>
            <person name="Sawabe T."/>
            <person name="Mino S."/>
            <person name="Hosokawa M."/>
            <person name="Miyashita H."/>
            <person name="Maruyama F."/>
            <person name="van Verk M.C."/>
            <person name="Dutilh B.E."/>
            <person name="Thompson C.C."/>
            <person name="Thompson F.L."/>
        </authorList>
    </citation>
    <scope>NUCLEOTIDE SEQUENCE [LARGE SCALE GENOMIC DNA]</scope>
    <source>
        <strain evidence="1 2">CCMR0081</strain>
    </source>
</reference>
<dbReference type="RefSeq" id="WP_163699478.1">
    <property type="nucleotide sequence ID" value="NZ_QXHD01000004.1"/>
</dbReference>
<protein>
    <recommendedName>
        <fullName evidence="3">Sulfotransferase</fullName>
    </recommendedName>
</protein>
<dbReference type="EMBL" id="QXHD01000004">
    <property type="protein sequence ID" value="NEZ57395.1"/>
    <property type="molecule type" value="Genomic_DNA"/>
</dbReference>
<dbReference type="InterPro" id="IPR027417">
    <property type="entry name" value="P-loop_NTPase"/>
</dbReference>
<name>A0A6M0RMB8_9CYAN</name>
<sequence>MFPLKSQLRIYLDLLRSSSSQASKQFIIFGRGRSGSTALVSLLNCLPDVCCDGEILAQPVLWPQLYLKAKAASAQASVYGCKVLSYQLRNIHSIQQGSHFLYELSQAGFHILYLRRENLLDHAISNIRARNFGFHKSRLVQGFQKNKIHVNPVTVVDWIEKSQQLWQYELSLLRDIPYLELTYEKNLANESQHQFTIDTICQHLGIQSRAAVSQYQKVSPQTLQASVENYDELISYLRATPYHHYLEPCSVLSTV</sequence>
<gene>
    <name evidence="1" type="ORF">DXZ20_17290</name>
</gene>
<evidence type="ECO:0008006" key="3">
    <source>
        <dbReference type="Google" id="ProtNLM"/>
    </source>
</evidence>
<evidence type="ECO:0000313" key="2">
    <source>
        <dbReference type="Proteomes" id="UP000481033"/>
    </source>
</evidence>
<dbReference type="SUPFAM" id="SSF52540">
    <property type="entry name" value="P-loop containing nucleoside triphosphate hydrolases"/>
    <property type="match status" value="1"/>
</dbReference>
<accession>A0A6M0RMB8</accession>
<dbReference type="Gene3D" id="3.40.50.300">
    <property type="entry name" value="P-loop containing nucleotide triphosphate hydrolases"/>
    <property type="match status" value="1"/>
</dbReference>
<dbReference type="Proteomes" id="UP000481033">
    <property type="component" value="Unassembled WGS sequence"/>
</dbReference>